<feature type="domain" description="HPt" evidence="22">
    <location>
        <begin position="1154"/>
        <end position="1259"/>
    </location>
</feature>
<keyword evidence="15" id="KW-0472">Membrane</keyword>
<dbReference type="Pfam" id="PF01627">
    <property type="entry name" value="Hpt"/>
    <property type="match status" value="1"/>
</dbReference>
<dbReference type="PROSITE" id="PS50109">
    <property type="entry name" value="HIS_KIN"/>
    <property type="match status" value="1"/>
</dbReference>
<dbReference type="EC" id="2.7.13.3" evidence="3"/>
<keyword evidence="6 17" id="KW-0597">Phosphoprotein</keyword>
<evidence type="ECO:0000259" key="22">
    <source>
        <dbReference type="PROSITE" id="PS50894"/>
    </source>
</evidence>
<evidence type="ECO:0000313" key="23">
    <source>
        <dbReference type="EMBL" id="KPX00604.1"/>
    </source>
</evidence>
<dbReference type="InterPro" id="IPR001638">
    <property type="entry name" value="Solute-binding_3/MltF_N"/>
</dbReference>
<evidence type="ECO:0000259" key="21">
    <source>
        <dbReference type="PROSITE" id="PS50113"/>
    </source>
</evidence>
<keyword evidence="8" id="KW-0812">Transmembrane</keyword>
<dbReference type="InterPro" id="IPR049871">
    <property type="entry name" value="BvgS-like_periplasmic2"/>
</dbReference>
<dbReference type="SUPFAM" id="SSF55785">
    <property type="entry name" value="PYP-like sensor domain (PAS domain)"/>
    <property type="match status" value="1"/>
</dbReference>
<dbReference type="InterPro" id="IPR000014">
    <property type="entry name" value="PAS"/>
</dbReference>
<dbReference type="PROSITE" id="PS50113">
    <property type="entry name" value="PAC"/>
    <property type="match status" value="1"/>
</dbReference>
<comment type="caution">
    <text evidence="23">The sequence shown here is derived from an EMBL/GenBank/DDBJ whole genome shotgun (WGS) entry which is preliminary data.</text>
</comment>
<dbReference type="EMBL" id="LJQA01000090">
    <property type="protein sequence ID" value="KPX00604.1"/>
    <property type="molecule type" value="Genomic_DNA"/>
</dbReference>
<dbReference type="InterPro" id="IPR013656">
    <property type="entry name" value="PAS_4"/>
</dbReference>
<dbReference type="SMART" id="SM00388">
    <property type="entry name" value="HisKA"/>
    <property type="match status" value="1"/>
</dbReference>
<protein>
    <recommendedName>
        <fullName evidence="3">histidine kinase</fullName>
        <ecNumber evidence="3">2.7.13.3</ecNumber>
    </recommendedName>
</protein>
<dbReference type="InterPro" id="IPR004358">
    <property type="entry name" value="Sig_transdc_His_kin-like_C"/>
</dbReference>
<evidence type="ECO:0000259" key="18">
    <source>
        <dbReference type="PROSITE" id="PS50109"/>
    </source>
</evidence>
<reference evidence="23 24" key="1">
    <citation type="submission" date="2015-09" db="EMBL/GenBank/DDBJ databases">
        <title>Genome announcement of multiple Pseudomonas syringae strains.</title>
        <authorList>
            <person name="Thakur S."/>
            <person name="Wang P.W."/>
            <person name="Gong Y."/>
            <person name="Weir B.S."/>
            <person name="Guttman D.S."/>
        </authorList>
    </citation>
    <scope>NUCLEOTIDE SEQUENCE [LARGE SCALE GENOMIC DNA]</scope>
    <source>
        <strain evidence="23 24">ICMP17524</strain>
    </source>
</reference>
<dbReference type="GO" id="GO:0005886">
    <property type="term" value="C:plasma membrane"/>
    <property type="evidence" value="ECO:0007669"/>
    <property type="project" value="UniProtKB-SubCell"/>
</dbReference>
<evidence type="ECO:0000256" key="1">
    <source>
        <dbReference type="ARBA" id="ARBA00000085"/>
    </source>
</evidence>
<evidence type="ECO:0000256" key="16">
    <source>
        <dbReference type="PROSITE-ProRule" id="PRU00110"/>
    </source>
</evidence>
<dbReference type="PRINTS" id="PR00344">
    <property type="entry name" value="BCTRLSENSOR"/>
</dbReference>
<dbReference type="Pfam" id="PF00497">
    <property type="entry name" value="SBP_bac_3"/>
    <property type="match status" value="2"/>
</dbReference>
<dbReference type="Proteomes" id="UP000050356">
    <property type="component" value="Unassembled WGS sequence"/>
</dbReference>
<evidence type="ECO:0000256" key="5">
    <source>
        <dbReference type="ARBA" id="ARBA00022519"/>
    </source>
</evidence>
<dbReference type="PANTHER" id="PTHR43047:SF72">
    <property type="entry name" value="OSMOSENSING HISTIDINE PROTEIN KINASE SLN1"/>
    <property type="match status" value="1"/>
</dbReference>
<gene>
    <name evidence="23" type="ORF">ALO50_04711</name>
</gene>
<feature type="domain" description="Histidine kinase" evidence="18">
    <location>
        <begin position="776"/>
        <end position="996"/>
    </location>
</feature>
<dbReference type="Gene3D" id="3.30.565.10">
    <property type="entry name" value="Histidine kinase-like ATPase, C-terminal domain"/>
    <property type="match status" value="1"/>
</dbReference>
<feature type="modified residue" description="4-aspartylphosphate" evidence="17">
    <location>
        <position position="1067"/>
    </location>
</feature>
<feature type="domain" description="Response regulatory" evidence="19">
    <location>
        <begin position="1018"/>
        <end position="1137"/>
    </location>
</feature>
<evidence type="ECO:0000256" key="12">
    <source>
        <dbReference type="ARBA" id="ARBA00022840"/>
    </source>
</evidence>
<dbReference type="InterPro" id="IPR035965">
    <property type="entry name" value="PAS-like_dom_sf"/>
</dbReference>
<keyword evidence="5" id="KW-0997">Cell inner membrane</keyword>
<evidence type="ECO:0000256" key="17">
    <source>
        <dbReference type="PROSITE-ProRule" id="PRU00169"/>
    </source>
</evidence>
<dbReference type="InterPro" id="IPR001789">
    <property type="entry name" value="Sig_transdc_resp-reg_receiver"/>
</dbReference>
<evidence type="ECO:0000256" key="13">
    <source>
        <dbReference type="ARBA" id="ARBA00022989"/>
    </source>
</evidence>
<dbReference type="InterPro" id="IPR003661">
    <property type="entry name" value="HisK_dim/P_dom"/>
</dbReference>
<dbReference type="AlphaFoldDB" id="A0A0P9QRH0"/>
<keyword evidence="14" id="KW-0902">Two-component regulatory system</keyword>
<dbReference type="GO" id="GO:0000155">
    <property type="term" value="F:phosphorelay sensor kinase activity"/>
    <property type="evidence" value="ECO:0007669"/>
    <property type="project" value="InterPro"/>
</dbReference>
<dbReference type="InterPro" id="IPR036097">
    <property type="entry name" value="HisK_dim/P_sf"/>
</dbReference>
<organism evidence="23 24">
    <name type="scientific">Pseudomonas syringae pv. cerasicola</name>
    <dbReference type="NCBI Taxonomy" id="264451"/>
    <lineage>
        <taxon>Bacteria</taxon>
        <taxon>Pseudomonadati</taxon>
        <taxon>Pseudomonadota</taxon>
        <taxon>Gammaproteobacteria</taxon>
        <taxon>Pseudomonadales</taxon>
        <taxon>Pseudomonadaceae</taxon>
        <taxon>Pseudomonas</taxon>
        <taxon>Pseudomonas syringae</taxon>
    </lineage>
</organism>
<comment type="subcellular location">
    <subcellularLocation>
        <location evidence="2">Cell inner membrane</location>
        <topology evidence="2">Multi-pass membrane protein</topology>
    </subcellularLocation>
</comment>
<dbReference type="InterPro" id="IPR003594">
    <property type="entry name" value="HATPase_dom"/>
</dbReference>
<dbReference type="PATRIC" id="fig|264451.4.peg.3643"/>
<evidence type="ECO:0000256" key="11">
    <source>
        <dbReference type="ARBA" id="ARBA00022777"/>
    </source>
</evidence>
<keyword evidence="4" id="KW-1003">Cell membrane</keyword>
<evidence type="ECO:0000313" key="24">
    <source>
        <dbReference type="Proteomes" id="UP000050356"/>
    </source>
</evidence>
<dbReference type="InterPro" id="IPR049870">
    <property type="entry name" value="BvgS-like_periplasmic1"/>
</dbReference>
<dbReference type="CDD" id="cd00082">
    <property type="entry name" value="HisKA"/>
    <property type="match status" value="1"/>
</dbReference>
<name>A0A0P9QRH0_PSESX</name>
<dbReference type="CDD" id="cd16922">
    <property type="entry name" value="HATPase_EvgS-ArcB-TorS-like"/>
    <property type="match status" value="1"/>
</dbReference>
<accession>A0A0P9QRH0</accession>
<dbReference type="Gene3D" id="1.20.120.160">
    <property type="entry name" value="HPT domain"/>
    <property type="match status" value="1"/>
</dbReference>
<dbReference type="GO" id="GO:0005524">
    <property type="term" value="F:ATP binding"/>
    <property type="evidence" value="ECO:0007669"/>
    <property type="project" value="UniProtKB-KW"/>
</dbReference>
<evidence type="ECO:0000256" key="14">
    <source>
        <dbReference type="ARBA" id="ARBA00023012"/>
    </source>
</evidence>
<dbReference type="Pfam" id="PF08448">
    <property type="entry name" value="PAS_4"/>
    <property type="match status" value="1"/>
</dbReference>
<dbReference type="Pfam" id="PF02518">
    <property type="entry name" value="HATPase_c"/>
    <property type="match status" value="1"/>
</dbReference>
<dbReference type="Gene3D" id="3.30.450.20">
    <property type="entry name" value="PAS domain"/>
    <property type="match status" value="1"/>
</dbReference>
<keyword evidence="7" id="KW-0808">Transferase</keyword>
<dbReference type="PANTHER" id="PTHR43047">
    <property type="entry name" value="TWO-COMPONENT HISTIDINE PROTEIN KINASE"/>
    <property type="match status" value="1"/>
</dbReference>
<evidence type="ECO:0000256" key="4">
    <source>
        <dbReference type="ARBA" id="ARBA00022475"/>
    </source>
</evidence>
<dbReference type="Gene3D" id="1.10.287.130">
    <property type="match status" value="1"/>
</dbReference>
<dbReference type="InterPro" id="IPR005467">
    <property type="entry name" value="His_kinase_dom"/>
</dbReference>
<dbReference type="PROSITE" id="PS50112">
    <property type="entry name" value="PAS"/>
    <property type="match status" value="1"/>
</dbReference>
<dbReference type="Gene3D" id="3.40.190.10">
    <property type="entry name" value="Periplasmic binding protein-like II"/>
    <property type="match status" value="4"/>
</dbReference>
<dbReference type="PROSITE" id="PS50110">
    <property type="entry name" value="RESPONSE_REGULATORY"/>
    <property type="match status" value="1"/>
</dbReference>
<dbReference type="CDD" id="cd13707">
    <property type="entry name" value="PBP2_BvgS_D2"/>
    <property type="match status" value="1"/>
</dbReference>
<feature type="domain" description="PAS" evidence="20">
    <location>
        <begin position="639"/>
        <end position="716"/>
    </location>
</feature>
<dbReference type="InterPro" id="IPR036641">
    <property type="entry name" value="HPT_dom_sf"/>
</dbReference>
<keyword evidence="9" id="KW-0732">Signal</keyword>
<keyword evidence="10" id="KW-0547">Nucleotide-binding</keyword>
<proteinExistence type="predicted"/>
<dbReference type="FunFam" id="3.30.565.10:FF:000010">
    <property type="entry name" value="Sensor histidine kinase RcsC"/>
    <property type="match status" value="1"/>
</dbReference>
<evidence type="ECO:0000256" key="9">
    <source>
        <dbReference type="ARBA" id="ARBA00022729"/>
    </source>
</evidence>
<dbReference type="NCBIfam" id="TIGR00229">
    <property type="entry name" value="sensory_box"/>
    <property type="match status" value="1"/>
</dbReference>
<dbReference type="Pfam" id="PF00512">
    <property type="entry name" value="HisKA"/>
    <property type="match status" value="1"/>
</dbReference>
<evidence type="ECO:0000256" key="3">
    <source>
        <dbReference type="ARBA" id="ARBA00012438"/>
    </source>
</evidence>
<dbReference type="CDD" id="cd17546">
    <property type="entry name" value="REC_hyHK_CKI1_RcsC-like"/>
    <property type="match status" value="1"/>
</dbReference>
<comment type="catalytic activity">
    <reaction evidence="1">
        <text>ATP + protein L-histidine = ADP + protein N-phospho-L-histidine.</text>
        <dbReference type="EC" id="2.7.13.3"/>
    </reaction>
</comment>
<keyword evidence="12" id="KW-0067">ATP-binding</keyword>
<keyword evidence="13" id="KW-1133">Transmembrane helix</keyword>
<dbReference type="CDD" id="cd00088">
    <property type="entry name" value="HPT"/>
    <property type="match status" value="1"/>
</dbReference>
<dbReference type="PROSITE" id="PS50894">
    <property type="entry name" value="HPT"/>
    <property type="match status" value="1"/>
</dbReference>
<evidence type="ECO:0000256" key="8">
    <source>
        <dbReference type="ARBA" id="ARBA00022692"/>
    </source>
</evidence>
<dbReference type="SMART" id="SM00062">
    <property type="entry name" value="PBPb"/>
    <property type="match status" value="2"/>
</dbReference>
<dbReference type="SUPFAM" id="SSF55874">
    <property type="entry name" value="ATPase domain of HSP90 chaperone/DNA topoisomerase II/histidine kinase"/>
    <property type="match status" value="1"/>
</dbReference>
<dbReference type="InterPro" id="IPR011006">
    <property type="entry name" value="CheY-like_superfamily"/>
</dbReference>
<dbReference type="SMART" id="SM00091">
    <property type="entry name" value="PAS"/>
    <property type="match status" value="1"/>
</dbReference>
<evidence type="ECO:0000256" key="15">
    <source>
        <dbReference type="ARBA" id="ARBA00023136"/>
    </source>
</evidence>
<dbReference type="InterPro" id="IPR008207">
    <property type="entry name" value="Sig_transdc_His_kin_Hpt_dom"/>
</dbReference>
<dbReference type="CDD" id="cd00130">
    <property type="entry name" value="PAS"/>
    <property type="match status" value="1"/>
</dbReference>
<feature type="domain" description="PAC" evidence="21">
    <location>
        <begin position="706"/>
        <end position="758"/>
    </location>
</feature>
<evidence type="ECO:0000256" key="7">
    <source>
        <dbReference type="ARBA" id="ARBA00022679"/>
    </source>
</evidence>
<dbReference type="InterPro" id="IPR000700">
    <property type="entry name" value="PAS-assoc_C"/>
</dbReference>
<dbReference type="SUPFAM" id="SSF53850">
    <property type="entry name" value="Periplasmic binding protein-like II"/>
    <property type="match status" value="2"/>
</dbReference>
<keyword evidence="11" id="KW-0418">Kinase</keyword>
<dbReference type="CDD" id="cd13705">
    <property type="entry name" value="PBP2_BvgS_D1"/>
    <property type="match status" value="1"/>
</dbReference>
<dbReference type="InterPro" id="IPR036890">
    <property type="entry name" value="HATPase_C_sf"/>
</dbReference>
<dbReference type="Gene3D" id="3.40.50.2300">
    <property type="match status" value="1"/>
</dbReference>
<dbReference type="SMART" id="SM00387">
    <property type="entry name" value="HATPase_c"/>
    <property type="match status" value="1"/>
</dbReference>
<dbReference type="SUPFAM" id="SSF47384">
    <property type="entry name" value="Homodimeric domain of signal transducing histidine kinase"/>
    <property type="match status" value="1"/>
</dbReference>
<dbReference type="SUPFAM" id="SSF47226">
    <property type="entry name" value="Histidine-containing phosphotransfer domain, HPT domain"/>
    <property type="match status" value="1"/>
</dbReference>
<evidence type="ECO:0000256" key="2">
    <source>
        <dbReference type="ARBA" id="ARBA00004429"/>
    </source>
</evidence>
<sequence>MCQPAWQSRQTALTEASCNNLRPATWRAFLFLRAKLRWFSNHRVGSFVVKQASMQSVVREADSTLRGRAWRMACMLLALVFVGPADAAQSLPFTLTAPFVASADLALADQDRAWLDQRKVLRVGIAIADYEPIDITSDRNRYQGISADYLGLVSDQLNIPVQVTGFARRDEAIEALHDGKIDLLTSANGFERGVKGLSFSTEYMPDRSVVVGRGNDLSPPPSLAGKKVVLLDGYADSDVAHRVYPDSELIIAPNLYSALEALSQGEVDAFIGNEVIVRAYTALRPYLGLQIKFESRLPPVGFSFAVRDDEQRLLTFINRALDSIEPSIGREVLGRWTMGLGADVEGQRIRLTGAERRWLLKHPSVTIATTQHPPYIYKDKNGQWVGLNADVLSRISRMTGLQFVHQEVPSTQQSIEMLRAGLAEMNTSLAENAERRRFLDFTYSFGGNSWMFVVRSERSSRVSLDSLAGKVLALPARHALEDLIRREHPLIQLRLVDTYDQARALVESGVADATIQNEVGAYLFPAGQLKVARSVDGQWSPDRFSVIKTQPELLGILNKALEEFPVAELRSIRLKWLGSALPQPSLWGRIPQWVFWVLALALLTGLVSLVWSSRLKVQIRQRLKAERQLNDQLAFKHALFDGIPNPIYVRDLKGRLISCNRSYEQSLGISFEQMNGRRLTDVNLIPRSLAEQMHTDYLNLLENHQPVFSDRTIELSGKRMDVWQWTVPFFAADGQLQGLLGGWVDITERKRLEQQLQEAMRLAAQANEAKSVFLASMSHEIRTPMGAIIGLLELECAHALRKGHTPSQGLQVAHRSATELVALIGESLDLARIEAGGMQLSLTVTSLQALFEGVIELFSAQAREKDLELRLEFSEQAQGDYWLDPLRLRQVLHNVLGNALKFTRQGSVVLRVAALDDSSRVRIGIQDSGEGIEPERQQQIFQPFTQASDDTAAHYGGSGLGLSITRQLVQLMKGDISLHSSPGEGTLVNIDLPLVRVSEPVLPSCDVPDAPVDTRSLRLLVVDDMSANRLVLTRQLEFLGHQVVAVEDGKAALSRWCEEPFEAVITDCNMPGISGYALTEAIRQIEEKEQRRRCPVIGCTANAMSDEAARCEQAGMDGLLIKPLSLARLAQELADRVREPTFDISTLQNMTRANPEQMQRLLGELWKNLRHEHALLEPAVLANDWNTLSACLHRLKGAASLVDAVPLAKACAALDESVRLECVASVPERWLALEAAMTGLRADIELQLVAVPDIAPACD</sequence>
<dbReference type="SUPFAM" id="SSF52172">
    <property type="entry name" value="CheY-like"/>
    <property type="match status" value="1"/>
</dbReference>
<dbReference type="SMART" id="SM00448">
    <property type="entry name" value="REC"/>
    <property type="match status" value="1"/>
</dbReference>
<evidence type="ECO:0000256" key="6">
    <source>
        <dbReference type="ARBA" id="ARBA00022553"/>
    </source>
</evidence>
<evidence type="ECO:0000259" key="19">
    <source>
        <dbReference type="PROSITE" id="PS50110"/>
    </source>
</evidence>
<feature type="modified residue" description="Phosphohistidine" evidence="16">
    <location>
        <position position="1193"/>
    </location>
</feature>
<dbReference type="GO" id="GO:0009927">
    <property type="term" value="F:histidine phosphotransfer kinase activity"/>
    <property type="evidence" value="ECO:0007669"/>
    <property type="project" value="TreeGrafter"/>
</dbReference>
<evidence type="ECO:0000256" key="10">
    <source>
        <dbReference type="ARBA" id="ARBA00022741"/>
    </source>
</evidence>
<dbReference type="Pfam" id="PF00072">
    <property type="entry name" value="Response_reg"/>
    <property type="match status" value="1"/>
</dbReference>
<evidence type="ECO:0000259" key="20">
    <source>
        <dbReference type="PROSITE" id="PS50112"/>
    </source>
</evidence>